<feature type="domain" description="Transcription factor zinc-finger" evidence="1">
    <location>
        <begin position="2"/>
        <end position="41"/>
    </location>
</feature>
<reference evidence="2" key="1">
    <citation type="submission" date="2024-07" db="EMBL/GenBank/DDBJ databases">
        <title>Halotolerant mesophilic bacterium Ornithinibacillus sp. 4-3, sp. nov., isolated from soil.</title>
        <authorList>
            <person name="Sidarenka A.V."/>
            <person name="Guliayeva D.E."/>
            <person name="Leanovich S.I."/>
            <person name="Hileuskaya K.S."/>
            <person name="Akhremchuk A.E."/>
            <person name="Sikolenko M.A."/>
            <person name="Valentovich L.N."/>
        </authorList>
    </citation>
    <scope>NUCLEOTIDE SEQUENCE</scope>
    <source>
        <strain evidence="2">4-3</strain>
    </source>
</reference>
<evidence type="ECO:0000313" key="2">
    <source>
        <dbReference type="EMBL" id="XDK31514.1"/>
    </source>
</evidence>
<protein>
    <submittedName>
        <fullName evidence="2">Zf-TFIIB domain-containing protein</fullName>
    </submittedName>
</protein>
<evidence type="ECO:0000259" key="1">
    <source>
        <dbReference type="Pfam" id="PF13453"/>
    </source>
</evidence>
<accession>A0AB39HMM3</accession>
<dbReference type="RefSeq" id="WP_368652241.1">
    <property type="nucleotide sequence ID" value="NZ_CP162599.1"/>
</dbReference>
<dbReference type="InterPro" id="IPR027392">
    <property type="entry name" value="TF_Znf"/>
</dbReference>
<dbReference type="Pfam" id="PF13453">
    <property type="entry name" value="Zn_ribbon_TFIIB"/>
    <property type="match status" value="1"/>
</dbReference>
<dbReference type="AlphaFoldDB" id="A0AB39HMM3"/>
<name>A0AB39HMM3_9BACI</name>
<sequence length="90" mass="11028">MNCPVCDDIRMREVDKEGVTIDVCPQCKGVWLDRGELDKLMGGMREIRDDFNDWHRERYKDDYYRKDDSKYYHKKKRKKNFLDRIGDIFD</sequence>
<gene>
    <name evidence="2" type="ORF">AB4Y30_10800</name>
</gene>
<organism evidence="2">
    <name type="scientific">Ornithinibacillus sp. 4-3</name>
    <dbReference type="NCBI Taxonomy" id="3231488"/>
    <lineage>
        <taxon>Bacteria</taxon>
        <taxon>Bacillati</taxon>
        <taxon>Bacillota</taxon>
        <taxon>Bacilli</taxon>
        <taxon>Bacillales</taxon>
        <taxon>Bacillaceae</taxon>
        <taxon>Ornithinibacillus</taxon>
    </lineage>
</organism>
<dbReference type="EMBL" id="CP162599">
    <property type="protein sequence ID" value="XDK31514.1"/>
    <property type="molecule type" value="Genomic_DNA"/>
</dbReference>
<proteinExistence type="predicted"/>